<dbReference type="Proteomes" id="UP000785679">
    <property type="component" value="Unassembled WGS sequence"/>
</dbReference>
<dbReference type="AlphaFoldDB" id="A0A8J8T8C6"/>
<protein>
    <submittedName>
        <fullName evidence="1">Uncharacterized protein</fullName>
    </submittedName>
</protein>
<accession>A0A8J8T8C6</accession>
<keyword evidence="2" id="KW-1185">Reference proteome</keyword>
<sequence>MCEHQARDSCCTIRSSISLLNGSCPVSSLPTALTAMAVCGSLIKSLFSCVSWLYTWIASDHLVQVLRHWLLKSCSQVSGGTLGVVKMEADGGVNSCLSSSDAGVKPTPLFAPNWNDWCFEGSLGVWKYYVSDSIHHQFVYALPCC</sequence>
<evidence type="ECO:0000313" key="2">
    <source>
        <dbReference type="Proteomes" id="UP000785679"/>
    </source>
</evidence>
<evidence type="ECO:0000313" key="1">
    <source>
        <dbReference type="EMBL" id="TNV85206.1"/>
    </source>
</evidence>
<gene>
    <name evidence="1" type="ORF">FGO68_gene8033</name>
</gene>
<comment type="caution">
    <text evidence="1">The sequence shown here is derived from an EMBL/GenBank/DDBJ whole genome shotgun (WGS) entry which is preliminary data.</text>
</comment>
<name>A0A8J8T8C6_HALGN</name>
<reference evidence="1" key="1">
    <citation type="submission" date="2019-06" db="EMBL/GenBank/DDBJ databases">
        <authorList>
            <person name="Zheng W."/>
        </authorList>
    </citation>
    <scope>NUCLEOTIDE SEQUENCE</scope>
    <source>
        <strain evidence="1">QDHG01</strain>
    </source>
</reference>
<organism evidence="1 2">
    <name type="scientific">Halteria grandinella</name>
    <dbReference type="NCBI Taxonomy" id="5974"/>
    <lineage>
        <taxon>Eukaryota</taxon>
        <taxon>Sar</taxon>
        <taxon>Alveolata</taxon>
        <taxon>Ciliophora</taxon>
        <taxon>Intramacronucleata</taxon>
        <taxon>Spirotrichea</taxon>
        <taxon>Stichotrichia</taxon>
        <taxon>Sporadotrichida</taxon>
        <taxon>Halteriidae</taxon>
        <taxon>Halteria</taxon>
    </lineage>
</organism>
<proteinExistence type="predicted"/>
<dbReference type="EMBL" id="RRYP01002039">
    <property type="protein sequence ID" value="TNV85206.1"/>
    <property type="molecule type" value="Genomic_DNA"/>
</dbReference>